<accession>A0A224XBS4</accession>
<keyword evidence="3" id="KW-1185">Reference proteome</keyword>
<reference evidence="3" key="1">
    <citation type="submission" date="2017-08" db="EMBL/GenBank/DDBJ databases">
        <title>Draft genome sequence of Lactococcus sp. strain Rs-Y01, isolated from the gut of the lower termite Reticulitermes speratus.</title>
        <authorList>
            <person name="Ohkuma M."/>
            <person name="Yuki M."/>
        </authorList>
    </citation>
    <scope>NUCLEOTIDE SEQUENCE [LARGE SCALE GENOMIC DNA]</scope>
    <source>
        <strain evidence="3">Rs-Y01</strain>
    </source>
</reference>
<evidence type="ECO:0000313" key="2">
    <source>
        <dbReference type="EMBL" id="GAX47145.1"/>
    </source>
</evidence>
<dbReference type="Proteomes" id="UP000218689">
    <property type="component" value="Unassembled WGS sequence"/>
</dbReference>
<evidence type="ECO:0000313" key="3">
    <source>
        <dbReference type="Proteomes" id="UP000218689"/>
    </source>
</evidence>
<sequence length="92" mass="10507">MSKYEISDAKVSTVLGIIFVPSLVVWAYHQNKYTLDGQAMTGGRFYWRYFGWSLLTGIPFVGLIYGLVKLNDIVETRNDLTRKLAKLDQLSD</sequence>
<dbReference type="AlphaFoldDB" id="A0A224XBS4"/>
<protein>
    <submittedName>
        <fullName evidence="2">Uncharacterized protein</fullName>
    </submittedName>
</protein>
<keyword evidence="1" id="KW-1133">Transmembrane helix</keyword>
<organism evidence="2 3">
    <name type="scientific">Pseudolactococcus reticulitermitis</name>
    <dbReference type="NCBI Taxonomy" id="2025039"/>
    <lineage>
        <taxon>Bacteria</taxon>
        <taxon>Bacillati</taxon>
        <taxon>Bacillota</taxon>
        <taxon>Bacilli</taxon>
        <taxon>Lactobacillales</taxon>
        <taxon>Streptococcaceae</taxon>
        <taxon>Pseudolactococcus</taxon>
    </lineage>
</organism>
<feature type="transmembrane region" description="Helical" evidence="1">
    <location>
        <begin position="12"/>
        <end position="29"/>
    </location>
</feature>
<gene>
    <name evidence="2" type="ORF">RsY01_727</name>
</gene>
<comment type="caution">
    <text evidence="2">The sequence shown here is derived from an EMBL/GenBank/DDBJ whole genome shotgun (WGS) entry which is preliminary data.</text>
</comment>
<name>A0A224XBS4_9LACT</name>
<proteinExistence type="predicted"/>
<dbReference type="RefSeq" id="WP_094784185.1">
    <property type="nucleotide sequence ID" value="NZ_BEDT01000001.1"/>
</dbReference>
<feature type="transmembrane region" description="Helical" evidence="1">
    <location>
        <begin position="49"/>
        <end position="68"/>
    </location>
</feature>
<evidence type="ECO:0000256" key="1">
    <source>
        <dbReference type="SAM" id="Phobius"/>
    </source>
</evidence>
<keyword evidence="1" id="KW-0472">Membrane</keyword>
<keyword evidence="1" id="KW-0812">Transmembrane</keyword>
<dbReference type="EMBL" id="BEDT01000001">
    <property type="protein sequence ID" value="GAX47145.1"/>
    <property type="molecule type" value="Genomic_DNA"/>
</dbReference>